<feature type="non-terminal residue" evidence="2">
    <location>
        <position position="1"/>
    </location>
</feature>
<gene>
    <name evidence="2" type="ORF">E2562_036003</name>
</gene>
<keyword evidence="3" id="KW-1185">Reference proteome</keyword>
<evidence type="ECO:0000256" key="1">
    <source>
        <dbReference type="SAM" id="MobiDB-lite"/>
    </source>
</evidence>
<dbReference type="EMBL" id="SPHZ02000008">
    <property type="protein sequence ID" value="KAF0904627.1"/>
    <property type="molecule type" value="Genomic_DNA"/>
</dbReference>
<accession>A0A6G1CWY3</accession>
<feature type="region of interest" description="Disordered" evidence="1">
    <location>
        <begin position="1"/>
        <end position="23"/>
    </location>
</feature>
<evidence type="ECO:0008006" key="4">
    <source>
        <dbReference type="Google" id="ProtNLM"/>
    </source>
</evidence>
<dbReference type="OrthoDB" id="673865at2759"/>
<evidence type="ECO:0000313" key="2">
    <source>
        <dbReference type="EMBL" id="KAF0904627.1"/>
    </source>
</evidence>
<dbReference type="AlphaFoldDB" id="A0A6G1CWY3"/>
<dbReference type="Proteomes" id="UP000479710">
    <property type="component" value="Unassembled WGS sequence"/>
</dbReference>
<reference evidence="2 3" key="1">
    <citation type="submission" date="2019-11" db="EMBL/GenBank/DDBJ databases">
        <title>Whole genome sequence of Oryza granulata.</title>
        <authorList>
            <person name="Li W."/>
        </authorList>
    </citation>
    <scope>NUCLEOTIDE SEQUENCE [LARGE SCALE GENOMIC DNA]</scope>
    <source>
        <strain evidence="3">cv. Menghai</strain>
        <tissue evidence="2">Leaf</tissue>
    </source>
</reference>
<proteinExistence type="predicted"/>
<protein>
    <recommendedName>
        <fullName evidence="4">FBD domain-containing protein</fullName>
    </recommendedName>
</protein>
<organism evidence="2 3">
    <name type="scientific">Oryza meyeriana var. granulata</name>
    <dbReference type="NCBI Taxonomy" id="110450"/>
    <lineage>
        <taxon>Eukaryota</taxon>
        <taxon>Viridiplantae</taxon>
        <taxon>Streptophyta</taxon>
        <taxon>Embryophyta</taxon>
        <taxon>Tracheophyta</taxon>
        <taxon>Spermatophyta</taxon>
        <taxon>Magnoliopsida</taxon>
        <taxon>Liliopsida</taxon>
        <taxon>Poales</taxon>
        <taxon>Poaceae</taxon>
        <taxon>BOP clade</taxon>
        <taxon>Oryzoideae</taxon>
        <taxon>Oryzeae</taxon>
        <taxon>Oryzinae</taxon>
        <taxon>Oryza</taxon>
        <taxon>Oryza meyeriana</taxon>
    </lineage>
</organism>
<comment type="caution">
    <text evidence="2">The sequence shown here is derived from an EMBL/GenBank/DDBJ whole genome shotgun (WGS) entry which is preliminary data.</text>
</comment>
<name>A0A6G1CWY3_9ORYZ</name>
<sequence>LPEKDSKSTQNNNSEKAEGEQQDGFEELEVIKMTKFKYDSNEIQLLKFLFNKAKLLERLILHKLSS</sequence>
<evidence type="ECO:0000313" key="3">
    <source>
        <dbReference type="Proteomes" id="UP000479710"/>
    </source>
</evidence>